<evidence type="ECO:0000313" key="1">
    <source>
        <dbReference type="EMBL" id="GLS68086.1"/>
    </source>
</evidence>
<gene>
    <name evidence="1" type="ORF">GCM10007890_00970</name>
</gene>
<proteinExistence type="predicted"/>
<dbReference type="AlphaFoldDB" id="A0AA37TE50"/>
<dbReference type="Proteomes" id="UP001157440">
    <property type="component" value="Unassembled WGS sequence"/>
</dbReference>
<reference evidence="2" key="1">
    <citation type="journal article" date="2019" name="Int. J. Syst. Evol. Microbiol.">
        <title>The Global Catalogue of Microorganisms (GCM) 10K type strain sequencing project: providing services to taxonomists for standard genome sequencing and annotation.</title>
        <authorList>
            <consortium name="The Broad Institute Genomics Platform"/>
            <consortium name="The Broad Institute Genome Sequencing Center for Infectious Disease"/>
            <person name="Wu L."/>
            <person name="Ma J."/>
        </authorList>
    </citation>
    <scope>NUCLEOTIDE SEQUENCE [LARGE SCALE GENOMIC DNA]</scope>
    <source>
        <strain evidence="2">NBRC 103632</strain>
    </source>
</reference>
<protein>
    <submittedName>
        <fullName evidence="1">Uncharacterized protein</fullName>
    </submittedName>
</protein>
<organism evidence="1 2">
    <name type="scientific">Methylobacterium tardum</name>
    <dbReference type="NCBI Taxonomy" id="374432"/>
    <lineage>
        <taxon>Bacteria</taxon>
        <taxon>Pseudomonadati</taxon>
        <taxon>Pseudomonadota</taxon>
        <taxon>Alphaproteobacteria</taxon>
        <taxon>Hyphomicrobiales</taxon>
        <taxon>Methylobacteriaceae</taxon>
        <taxon>Methylobacterium</taxon>
    </lineage>
</organism>
<sequence>MRVRLEASNTATGFTPPDTLSAFRVVMVPGITTDGKASSISAETNGSTTGRAGTLATVAAGSAL</sequence>
<evidence type="ECO:0000313" key="2">
    <source>
        <dbReference type="Proteomes" id="UP001157440"/>
    </source>
</evidence>
<name>A0AA37TE50_9HYPH</name>
<dbReference type="EMBL" id="BSPL01000003">
    <property type="protein sequence ID" value="GLS68086.1"/>
    <property type="molecule type" value="Genomic_DNA"/>
</dbReference>
<comment type="caution">
    <text evidence="1">The sequence shown here is derived from an EMBL/GenBank/DDBJ whole genome shotgun (WGS) entry which is preliminary data.</text>
</comment>
<accession>A0AA37TE50</accession>
<keyword evidence="2" id="KW-1185">Reference proteome</keyword>